<evidence type="ECO:0000313" key="2">
    <source>
        <dbReference type="EMBL" id="OIO30551.1"/>
    </source>
</evidence>
<dbReference type="InterPro" id="IPR007427">
    <property type="entry name" value="DUF475"/>
</dbReference>
<sequence>MRMVTLFLTLLGLIVFEIVSSIDNAVVNAEVLATMKSKKAKRFFLTWGILFAIFVVRGFLPSLIVFLANPSIGVFGALGAMWQSSAMVTEAVEAAAPTIMMAGGMFLLLLWMYWLFMEDKKIGFPFEWHIQNYGAVWFYSVATILLVGVLVEINNLVIEKPMHLALATAVGFSAFFITQGFKDNAEKMEERLIASGEKSAMSDWAKVFFLEVTDLAFSIDGVVGAFAFTTVVPLILVGNGIGAIVVRQLTISNVDRIRSYAYLKNGAMYSIGFLGAVMMFEGFGVSLPAWISPIVTMTLVGYFFLKLVAENKMKGNDERASISI</sequence>
<feature type="transmembrane region" description="Helical" evidence="1">
    <location>
        <begin position="164"/>
        <end position="181"/>
    </location>
</feature>
<gene>
    <name evidence="2" type="ORF">AUJ77_01930</name>
</gene>
<comment type="caution">
    <text evidence="2">The sequence shown here is derived from an EMBL/GenBank/DDBJ whole genome shotgun (WGS) entry which is preliminary data.</text>
</comment>
<feature type="transmembrane region" description="Helical" evidence="1">
    <location>
        <begin position="290"/>
        <end position="309"/>
    </location>
</feature>
<dbReference type="PANTHER" id="PTHR30238:SF4">
    <property type="entry name" value="SLL1022 PROTEIN"/>
    <property type="match status" value="1"/>
</dbReference>
<organism evidence="2 3">
    <name type="scientific">Candidatus Nomurabacteria bacterium CG1_02_43_90</name>
    <dbReference type="NCBI Taxonomy" id="1805281"/>
    <lineage>
        <taxon>Bacteria</taxon>
        <taxon>Candidatus Nomuraibacteriota</taxon>
    </lineage>
</organism>
<protein>
    <recommendedName>
        <fullName evidence="4">DUF475 domain-containing protein</fullName>
    </recommendedName>
</protein>
<feature type="transmembrane region" description="Helical" evidence="1">
    <location>
        <begin position="136"/>
        <end position="157"/>
    </location>
</feature>
<keyword evidence="1" id="KW-0812">Transmembrane</keyword>
<feature type="transmembrane region" description="Helical" evidence="1">
    <location>
        <begin position="45"/>
        <end position="78"/>
    </location>
</feature>
<reference evidence="2 3" key="1">
    <citation type="journal article" date="2016" name="Environ. Microbiol.">
        <title>Genomic resolution of a cold subsurface aquifer community provides metabolic insights for novel microbes adapted to high CO concentrations.</title>
        <authorList>
            <person name="Probst A.J."/>
            <person name="Castelle C.J."/>
            <person name="Singh A."/>
            <person name="Brown C.T."/>
            <person name="Anantharaman K."/>
            <person name="Sharon I."/>
            <person name="Hug L.A."/>
            <person name="Burstein D."/>
            <person name="Emerson J.B."/>
            <person name="Thomas B.C."/>
            <person name="Banfield J.F."/>
        </authorList>
    </citation>
    <scope>NUCLEOTIDE SEQUENCE [LARGE SCALE GENOMIC DNA]</scope>
    <source>
        <strain evidence="2">CG1_02_43_90</strain>
    </source>
</reference>
<feature type="transmembrane region" description="Helical" evidence="1">
    <location>
        <begin position="222"/>
        <end position="246"/>
    </location>
</feature>
<feature type="transmembrane region" description="Helical" evidence="1">
    <location>
        <begin position="99"/>
        <end position="116"/>
    </location>
</feature>
<dbReference type="Proteomes" id="UP000181992">
    <property type="component" value="Unassembled WGS sequence"/>
</dbReference>
<dbReference type="EMBL" id="MNVN01000015">
    <property type="protein sequence ID" value="OIO30551.1"/>
    <property type="molecule type" value="Genomic_DNA"/>
</dbReference>
<evidence type="ECO:0000256" key="1">
    <source>
        <dbReference type="SAM" id="Phobius"/>
    </source>
</evidence>
<dbReference type="AlphaFoldDB" id="A0A1J4V8F6"/>
<dbReference type="PANTHER" id="PTHR30238">
    <property type="entry name" value="MEMBRANE BOUND PREDICTED REDOX MODULATOR"/>
    <property type="match status" value="1"/>
</dbReference>
<dbReference type="Pfam" id="PF04332">
    <property type="entry name" value="DUF475"/>
    <property type="match status" value="1"/>
</dbReference>
<keyword evidence="1" id="KW-0472">Membrane</keyword>
<proteinExistence type="predicted"/>
<accession>A0A1J4V8F6</accession>
<feature type="transmembrane region" description="Helical" evidence="1">
    <location>
        <begin position="267"/>
        <end position="284"/>
    </location>
</feature>
<evidence type="ECO:0008006" key="4">
    <source>
        <dbReference type="Google" id="ProtNLM"/>
    </source>
</evidence>
<keyword evidence="1" id="KW-1133">Transmembrane helix</keyword>
<name>A0A1J4V8F6_9BACT</name>
<evidence type="ECO:0000313" key="3">
    <source>
        <dbReference type="Proteomes" id="UP000181992"/>
    </source>
</evidence>